<dbReference type="PANTHER" id="PTHR31310:SF7">
    <property type="entry name" value="PA-PHOSPHATASE RELATED-FAMILY PROTEIN DDB_G0268928"/>
    <property type="match status" value="1"/>
</dbReference>
<feature type="transmembrane region" description="Helical" evidence="6">
    <location>
        <begin position="31"/>
        <end position="48"/>
    </location>
</feature>
<evidence type="ECO:0000313" key="8">
    <source>
        <dbReference type="EMBL" id="CCH77244.1"/>
    </source>
</evidence>
<dbReference type="OrthoDB" id="5241565at2"/>
<dbReference type="GO" id="GO:0016020">
    <property type="term" value="C:membrane"/>
    <property type="evidence" value="ECO:0007669"/>
    <property type="project" value="UniProtKB-SubCell"/>
</dbReference>
<dbReference type="InterPro" id="IPR052185">
    <property type="entry name" value="IPC_Synthase-Related"/>
</dbReference>
<name>A0A077LZ48_9MICO</name>
<dbReference type="InterPro" id="IPR026841">
    <property type="entry name" value="Aur1/Ipt1"/>
</dbReference>
<evidence type="ECO:0000256" key="3">
    <source>
        <dbReference type="ARBA" id="ARBA00022989"/>
    </source>
</evidence>
<reference evidence="8 9" key="1">
    <citation type="journal article" date="2013" name="ISME J.">
        <title>A metabolic model for members of the genus Tetrasphaera involved in enhanced biological phosphorus removal.</title>
        <authorList>
            <person name="Kristiansen R."/>
            <person name="Nguyen H.T.T."/>
            <person name="Saunders A.M."/>
            <person name="Nielsen J.L."/>
            <person name="Wimmer R."/>
            <person name="Le V.Q."/>
            <person name="McIlroy S.J."/>
            <person name="Petrovski S."/>
            <person name="Seviour R.J."/>
            <person name="Calteau A."/>
            <person name="Nielsen K.L."/>
            <person name="Nielsen P.H."/>
        </authorList>
    </citation>
    <scope>NUCLEOTIDE SEQUENCE [LARGE SCALE GENOMIC DNA]</scope>
    <source>
        <strain evidence="8 9">T1-X7</strain>
    </source>
</reference>
<dbReference type="PANTHER" id="PTHR31310">
    <property type="match status" value="1"/>
</dbReference>
<dbReference type="AlphaFoldDB" id="A0A077LZ48"/>
<feature type="transmembrane region" description="Helical" evidence="6">
    <location>
        <begin position="123"/>
        <end position="142"/>
    </location>
</feature>
<keyword evidence="2 6" id="KW-0812">Transmembrane</keyword>
<dbReference type="CDD" id="cd03386">
    <property type="entry name" value="PAP2_Aur1_like"/>
    <property type="match status" value="1"/>
</dbReference>
<proteinExistence type="predicted"/>
<feature type="transmembrane region" description="Helical" evidence="6">
    <location>
        <begin position="209"/>
        <end position="228"/>
    </location>
</feature>
<comment type="subcellular location">
    <subcellularLocation>
        <location evidence="1">Membrane</location>
        <topology evidence="1">Multi-pass membrane protein</topology>
    </subcellularLocation>
</comment>
<keyword evidence="3 6" id="KW-1133">Transmembrane helix</keyword>
<dbReference type="EMBL" id="CAJB01000086">
    <property type="protein sequence ID" value="CCH77244.1"/>
    <property type="molecule type" value="Genomic_DNA"/>
</dbReference>
<dbReference type="RefSeq" id="WP_053080062.1">
    <property type="nucleotide sequence ID" value="NZ_HF570958.1"/>
</dbReference>
<evidence type="ECO:0000256" key="1">
    <source>
        <dbReference type="ARBA" id="ARBA00004141"/>
    </source>
</evidence>
<feature type="transmembrane region" description="Helical" evidence="6">
    <location>
        <begin position="179"/>
        <end position="197"/>
    </location>
</feature>
<evidence type="ECO:0000259" key="7">
    <source>
        <dbReference type="Pfam" id="PF14378"/>
    </source>
</evidence>
<sequence>MTTQQTHRESSGLAALLQQVLARLRPGLREMLLLGALYVAYSAARVLASGDRHPALDRADGILAVERVLHLDVEHPLNAFLFDHRGWAVAASFYYASAHYVVTPLVLLWLWRRHRAGYAAARRALVVATLAALVIFVVDPTAPPRLVGYHDILATTADVGWWSTSASAPKGFGGITNQLAAMPSMHVGWAVWCALALRRHASSRVGRSAGWVYAAATTIVVLATANHWTLDAVAGATIVAATWVLLVPSDGSGPLEGRLSARSRRSPNPPPGASAPLRRTVGPAIHRCRGADGG</sequence>
<evidence type="ECO:0000256" key="5">
    <source>
        <dbReference type="SAM" id="MobiDB-lite"/>
    </source>
</evidence>
<keyword evidence="9" id="KW-1185">Reference proteome</keyword>
<evidence type="ECO:0000313" key="9">
    <source>
        <dbReference type="Proteomes" id="UP000035721"/>
    </source>
</evidence>
<feature type="domain" description="Inositolphosphotransferase Aur1/Ipt1" evidence="7">
    <location>
        <begin position="62"/>
        <end position="244"/>
    </location>
</feature>
<dbReference type="Proteomes" id="UP000035721">
    <property type="component" value="Unassembled WGS sequence"/>
</dbReference>
<comment type="caution">
    <text evidence="8">The sequence shown here is derived from an EMBL/GenBank/DDBJ whole genome shotgun (WGS) entry which is preliminary data.</text>
</comment>
<organism evidence="8 9">
    <name type="scientific">Nostocoides japonicum T1-X7</name>
    <dbReference type="NCBI Taxonomy" id="1194083"/>
    <lineage>
        <taxon>Bacteria</taxon>
        <taxon>Bacillati</taxon>
        <taxon>Actinomycetota</taxon>
        <taxon>Actinomycetes</taxon>
        <taxon>Micrococcales</taxon>
        <taxon>Intrasporangiaceae</taxon>
        <taxon>Nostocoides</taxon>
    </lineage>
</organism>
<feature type="transmembrane region" description="Helical" evidence="6">
    <location>
        <begin position="87"/>
        <end position="111"/>
    </location>
</feature>
<keyword evidence="4 6" id="KW-0472">Membrane</keyword>
<dbReference type="Pfam" id="PF14378">
    <property type="entry name" value="PAP2_3"/>
    <property type="match status" value="1"/>
</dbReference>
<evidence type="ECO:0000256" key="2">
    <source>
        <dbReference type="ARBA" id="ARBA00022692"/>
    </source>
</evidence>
<feature type="transmembrane region" description="Helical" evidence="6">
    <location>
        <begin position="234"/>
        <end position="255"/>
    </location>
</feature>
<evidence type="ECO:0000256" key="4">
    <source>
        <dbReference type="ARBA" id="ARBA00023136"/>
    </source>
</evidence>
<gene>
    <name evidence="8" type="ORF">BN12_1760004</name>
</gene>
<evidence type="ECO:0000256" key="6">
    <source>
        <dbReference type="SAM" id="Phobius"/>
    </source>
</evidence>
<dbReference type="STRING" id="1194083.BN12_1760004"/>
<accession>A0A077LZ48</accession>
<feature type="region of interest" description="Disordered" evidence="5">
    <location>
        <begin position="256"/>
        <end position="282"/>
    </location>
</feature>
<protein>
    <submittedName>
        <fullName evidence="8">Integral membrane protein</fullName>
    </submittedName>
</protein>